<dbReference type="OrthoDB" id="9778934at2"/>
<dbReference type="GO" id="GO:0006878">
    <property type="term" value="P:intracellular copper ion homeostasis"/>
    <property type="evidence" value="ECO:0007669"/>
    <property type="project" value="InterPro"/>
</dbReference>
<organism evidence="1 2">
    <name type="scientific">Salinimonas sediminis</name>
    <dbReference type="NCBI Taxonomy" id="2303538"/>
    <lineage>
        <taxon>Bacteria</taxon>
        <taxon>Pseudomonadati</taxon>
        <taxon>Pseudomonadota</taxon>
        <taxon>Gammaproteobacteria</taxon>
        <taxon>Alteromonadales</taxon>
        <taxon>Alteromonadaceae</taxon>
        <taxon>Alteromonas/Salinimonas group</taxon>
        <taxon>Salinimonas</taxon>
    </lineage>
</organism>
<protein>
    <submittedName>
        <fullName evidence="1">Copper resistance protein B</fullName>
    </submittedName>
</protein>
<sequence length="234" mass="26828">MTPFTAAAAEESWPLPHGSYTTGKLMADRLEAVRTENQQHKAVWDLQGWYGGDYHRVMVKTEGENTQNDGAASEIDRAEVLYDYLISTFWSLQAGAGLKGTLSSDGQREHYVAIGAQGLAPYWFEVDNTILINESGGLQWISETEYDWVLSQRSFLQPRMELSINLNDDERFARQAGFNRLRIGIRYRYELHRKIAPYVGVYWDSWLGANRQQARLEREPTQETAVVAGLRIWF</sequence>
<name>A0A346NS80_9ALTE</name>
<gene>
    <name evidence="1" type="ORF">D0Y50_03740</name>
</gene>
<dbReference type="GO" id="GO:0005507">
    <property type="term" value="F:copper ion binding"/>
    <property type="evidence" value="ECO:0007669"/>
    <property type="project" value="InterPro"/>
</dbReference>
<evidence type="ECO:0000313" key="2">
    <source>
        <dbReference type="Proteomes" id="UP000262073"/>
    </source>
</evidence>
<dbReference type="EMBL" id="CP031769">
    <property type="protein sequence ID" value="AXR08387.1"/>
    <property type="molecule type" value="Genomic_DNA"/>
</dbReference>
<evidence type="ECO:0000313" key="1">
    <source>
        <dbReference type="EMBL" id="AXR08387.1"/>
    </source>
</evidence>
<dbReference type="Proteomes" id="UP000262073">
    <property type="component" value="Chromosome"/>
</dbReference>
<accession>A0A346NS80</accession>
<dbReference type="AlphaFoldDB" id="A0A346NS80"/>
<keyword evidence="2" id="KW-1185">Reference proteome</keyword>
<dbReference type="Pfam" id="PF05275">
    <property type="entry name" value="CopB"/>
    <property type="match status" value="1"/>
</dbReference>
<dbReference type="KEGG" id="salm:D0Y50_03740"/>
<proteinExistence type="predicted"/>
<dbReference type="InterPro" id="IPR007939">
    <property type="entry name" value="Cu-R_B_prcur"/>
</dbReference>
<reference evidence="1 2" key="1">
    <citation type="submission" date="2018-08" db="EMBL/GenBank/DDBJ databases">
        <title>Salinimonas sediminis sp. nov., a piezophilic bacterium isolated from a deep-sea sediment sample from the New Britain Trench.</title>
        <authorList>
            <person name="Cao J."/>
        </authorList>
    </citation>
    <scope>NUCLEOTIDE SEQUENCE [LARGE SCALE GENOMIC DNA]</scope>
    <source>
        <strain evidence="1 2">N102</strain>
    </source>
</reference>
<dbReference type="GO" id="GO:0009279">
    <property type="term" value="C:cell outer membrane"/>
    <property type="evidence" value="ECO:0007669"/>
    <property type="project" value="InterPro"/>
</dbReference>